<feature type="compositionally biased region" description="Basic and acidic residues" evidence="2">
    <location>
        <begin position="965"/>
        <end position="981"/>
    </location>
</feature>
<dbReference type="EMBL" id="JAMCCK010000065">
    <property type="protein sequence ID" value="MCL3998565.1"/>
    <property type="molecule type" value="Genomic_DNA"/>
</dbReference>
<feature type="coiled-coil region" evidence="1">
    <location>
        <begin position="684"/>
        <end position="725"/>
    </location>
</feature>
<feature type="compositionally biased region" description="Basic and acidic residues" evidence="2">
    <location>
        <begin position="897"/>
        <end position="908"/>
    </location>
</feature>
<reference evidence="3 4" key="1">
    <citation type="submission" date="2022-05" db="EMBL/GenBank/DDBJ databases">
        <title>Genome Resource of Streptomyces lavenduligriseus GA1-1, a Strain with Broad-Spectrum Antifungal Activity against Phytopathogenic Fungi.</title>
        <authorList>
            <person name="Qi D."/>
        </authorList>
    </citation>
    <scope>NUCLEOTIDE SEQUENCE [LARGE SCALE GENOMIC DNA]</scope>
    <source>
        <strain evidence="3 4">GA1-1</strain>
    </source>
</reference>
<feature type="compositionally biased region" description="Low complexity" evidence="2">
    <location>
        <begin position="944"/>
        <end position="954"/>
    </location>
</feature>
<feature type="compositionally biased region" description="Low complexity" evidence="2">
    <location>
        <begin position="550"/>
        <end position="560"/>
    </location>
</feature>
<sequence>MTATLMATAPARADEPGDFPSNPYERTPRISLGQHERQDRCALSRDIRVAGPIQKAFANDVLAGPDSKIHDTLHYGGSGYPSAEYFNAILSDKDIESARGQEFQERQTQLNKTNAPYAIVNSQGGRPYHAPEFGADILAFTWEGREKVRAAVPEDLTPKPSPASLSKAKEVYSAIPASDDDWTSKTELAADGIGVTSGSGSTGSANDIASFLRFGGFPTKAPEPDSLEFRTEVETLKAAWAACDSSNPVDLNRVLTGPVLQAHTEWEAEYSSQATQRKNIVAAEIAASKETQLAADYMIEAIRQSWQADQILFWQQYWRDHPTALNKPSLNDQKNATRLLATIRDTTSHLLPDVNAAVTRAKTAADQATAAQNDAWAIADQNHYPRGRGLMYAAQSVQIARASAAATQAAAKTVDTALKAIQANSTNSQAYYSLAQTQSHAVATEFRKAAAVEAKEQSKAASEAAAKQAQEAAANAATAKQARATAEKAEQDAKTGAAEAKRQRGIAEAEKATAERERDNAASERQKAQAAEERAQQEKATASQARADGEAAGSTAAEKLAAAEEAERRASTARDEAVKAEHEKNATASRAAALEAVAAATEGTEAASETRAAATEARSAATDAAGAAQRARAAANDATTAAVNARAAATRAEGAAARSRSAAEAAWSAYQKTHAEAATAHAAAAVAIDAAAAAQKNADQAEAEAKKAQTAAANARKEAASAMAEAKKTETWSARTAGYAYATAQYAGGARDAAIAVTKAADEAISLGAPYRETDSSAAFAVLIGQMTKTLAEQQAAAAKAKSNEADKAAVQAKTLADKAAGDAKIALQAAADAATYAAQAQKSADAARASAAAASTDATAAKKADAGAQKYDAQAGVDAGYAGFAADDAESAAAQADREATDAERDAASAQVAATSARTDAAVADKVAESAESYAKTAEEAAENANSRAGEAMKAAERAEEDERERQRKDLAEAAKENPKYTDPQPGSGGGEPGSGAEALDALILRMATEYALAQLGLSEEELALVRDLSGQDLLDYLKDNGAEILVELFAADIKECIDDPDIGICIWAIVQNAGPVKLAKIGSKLPKISKAIWGIKGFLEKVDKARKKFDAFTEKLDGAKENLDRLRAFCDRDFGDGKPGQRSKAAAVQRSAAAGDDKPKADTDCTFPIFRTPKTVDVAYEKLHGPNPARGAEDGSDGKVYFGEQSVAAEYWGRGTYASGMYRYDMDMKFLVQFAKAAKRYDWQGPNGSPRIEWDIDYSRLDEFNALTVARTWIPKP</sequence>
<accession>A0ABT0P484</accession>
<evidence type="ECO:0000256" key="1">
    <source>
        <dbReference type="SAM" id="Coils"/>
    </source>
</evidence>
<organism evidence="3 4">
    <name type="scientific">Streptomyces lavenduligriseus</name>
    <dbReference type="NCBI Taxonomy" id="67315"/>
    <lineage>
        <taxon>Bacteria</taxon>
        <taxon>Bacillati</taxon>
        <taxon>Actinomycetota</taxon>
        <taxon>Actinomycetes</taxon>
        <taxon>Kitasatosporales</taxon>
        <taxon>Streptomycetaceae</taxon>
        <taxon>Streptomyces</taxon>
    </lineage>
</organism>
<feature type="compositionally biased region" description="Low complexity" evidence="2">
    <location>
        <begin position="1144"/>
        <end position="1156"/>
    </location>
</feature>
<feature type="compositionally biased region" description="Basic and acidic residues" evidence="2">
    <location>
        <begin position="561"/>
        <end position="585"/>
    </location>
</feature>
<feature type="region of interest" description="Disordered" evidence="2">
    <location>
        <begin position="1"/>
        <end position="37"/>
    </location>
</feature>
<dbReference type="RefSeq" id="WP_249493174.1">
    <property type="nucleotide sequence ID" value="NZ_JAMCCK010000065.1"/>
</dbReference>
<keyword evidence="1" id="KW-0175">Coiled coil</keyword>
<feature type="region of interest" description="Disordered" evidence="2">
    <location>
        <begin position="893"/>
        <end position="922"/>
    </location>
</feature>
<comment type="caution">
    <text evidence="3">The sequence shown here is derived from an EMBL/GenBank/DDBJ whole genome shotgun (WGS) entry which is preliminary data.</text>
</comment>
<evidence type="ECO:0000313" key="3">
    <source>
        <dbReference type="EMBL" id="MCL3998565.1"/>
    </source>
</evidence>
<evidence type="ECO:0008006" key="5">
    <source>
        <dbReference type="Google" id="ProtNLM"/>
    </source>
</evidence>
<protein>
    <recommendedName>
        <fullName evidence="5">Methyl-accepting transducer domain-containing protein</fullName>
    </recommendedName>
</protein>
<evidence type="ECO:0000313" key="4">
    <source>
        <dbReference type="Proteomes" id="UP001202052"/>
    </source>
</evidence>
<evidence type="ECO:0000256" key="2">
    <source>
        <dbReference type="SAM" id="MobiDB-lite"/>
    </source>
</evidence>
<feature type="region of interest" description="Disordered" evidence="2">
    <location>
        <begin position="935"/>
        <end position="997"/>
    </location>
</feature>
<gene>
    <name evidence="3" type="ORF">M4438_34550</name>
</gene>
<feature type="region of interest" description="Disordered" evidence="2">
    <location>
        <begin position="1139"/>
        <end position="1162"/>
    </location>
</feature>
<feature type="compositionally biased region" description="Basic and acidic residues" evidence="2">
    <location>
        <begin position="485"/>
        <end position="537"/>
    </location>
</feature>
<feature type="region of interest" description="Disordered" evidence="2">
    <location>
        <begin position="477"/>
        <end position="590"/>
    </location>
</feature>
<feature type="compositionally biased region" description="Low complexity" evidence="2">
    <location>
        <begin position="909"/>
        <end position="922"/>
    </location>
</feature>
<name>A0ABT0P484_9ACTN</name>
<keyword evidence="4" id="KW-1185">Reference proteome</keyword>
<proteinExistence type="predicted"/>
<dbReference type="Proteomes" id="UP001202052">
    <property type="component" value="Unassembled WGS sequence"/>
</dbReference>